<proteinExistence type="predicted"/>
<keyword evidence="3" id="KW-1185">Reference proteome</keyword>
<evidence type="ECO:0000313" key="3">
    <source>
        <dbReference type="Proteomes" id="UP000077202"/>
    </source>
</evidence>
<evidence type="ECO:0000313" key="2">
    <source>
        <dbReference type="EMBL" id="OAE28145.1"/>
    </source>
</evidence>
<comment type="caution">
    <text evidence="2">The sequence shown here is derived from an EMBL/GenBank/DDBJ whole genome shotgun (WGS) entry which is preliminary data.</text>
</comment>
<accession>A0A176W6Y9</accession>
<keyword evidence="1" id="KW-0175">Coiled coil</keyword>
<protein>
    <submittedName>
        <fullName evidence="2">Uncharacterized protein</fullName>
    </submittedName>
</protein>
<dbReference type="EMBL" id="LVLJ01001765">
    <property type="protein sequence ID" value="OAE28145.1"/>
    <property type="molecule type" value="Genomic_DNA"/>
</dbReference>
<gene>
    <name evidence="2" type="ORF">AXG93_638s1340</name>
</gene>
<name>A0A176W6Y9_MARPO</name>
<sequence>MDLLTVEESREFSLRNVAEEGEEMAKSKIKARRLILEEYSSTESRAAALKGRPTQEAGPETNTEKYAGVIINGSYVEIALKRTRTDVATASAVVVKERKNQSTKAKYQVLQKSLAEEVEKWRYSEKACEGLREDVERAKCVTMNLLSRLESCLTAYNVESLRMDELTATAEKKEQEYEIELAAKAKKLAEYEAARISNLEFIEKL</sequence>
<organism evidence="2 3">
    <name type="scientific">Marchantia polymorpha subsp. ruderalis</name>
    <dbReference type="NCBI Taxonomy" id="1480154"/>
    <lineage>
        <taxon>Eukaryota</taxon>
        <taxon>Viridiplantae</taxon>
        <taxon>Streptophyta</taxon>
        <taxon>Embryophyta</taxon>
        <taxon>Marchantiophyta</taxon>
        <taxon>Marchantiopsida</taxon>
        <taxon>Marchantiidae</taxon>
        <taxon>Marchantiales</taxon>
        <taxon>Marchantiaceae</taxon>
        <taxon>Marchantia</taxon>
    </lineage>
</organism>
<feature type="coiled-coil region" evidence="1">
    <location>
        <begin position="156"/>
        <end position="194"/>
    </location>
</feature>
<dbReference type="AlphaFoldDB" id="A0A176W6Y9"/>
<evidence type="ECO:0000256" key="1">
    <source>
        <dbReference type="SAM" id="Coils"/>
    </source>
</evidence>
<reference evidence="2" key="1">
    <citation type="submission" date="2016-03" db="EMBL/GenBank/DDBJ databases">
        <title>Mechanisms controlling the formation of the plant cell surface in tip-growing cells are functionally conserved among land plants.</title>
        <authorList>
            <person name="Honkanen S."/>
            <person name="Jones V.A."/>
            <person name="Morieri G."/>
            <person name="Champion C."/>
            <person name="Hetherington A.J."/>
            <person name="Kelly S."/>
            <person name="Saint-Marcoux D."/>
            <person name="Proust H."/>
            <person name="Prescott H."/>
            <person name="Dolan L."/>
        </authorList>
    </citation>
    <scope>NUCLEOTIDE SEQUENCE [LARGE SCALE GENOMIC DNA]</scope>
    <source>
        <tissue evidence="2">Whole gametophyte</tissue>
    </source>
</reference>
<dbReference type="Proteomes" id="UP000077202">
    <property type="component" value="Unassembled WGS sequence"/>
</dbReference>